<keyword evidence="1" id="KW-0812">Transmembrane</keyword>
<sequence>MPYEWQIKPDQEASEKFGASCFAHATGKPYGQLLLWPYRSLPPRGFVWFIGITAALISIPLLAFLGTRHLWIMLPFLAAAVAAIWYFLMRSYKDGMILETLTIWSDHMELMRQNPRGKPQHWSANPYWVSVNMRPKSGPVDSYLTLRGGDREVEIGAFLAVDERKALIGELQSVLAKLPK</sequence>
<evidence type="ECO:0000313" key="2">
    <source>
        <dbReference type="EMBL" id="AXX98938.1"/>
    </source>
</evidence>
<dbReference type="InterPro" id="IPR019253">
    <property type="entry name" value="DUF2244_TM"/>
</dbReference>
<dbReference type="RefSeq" id="WP_118943592.1">
    <property type="nucleotide sequence ID" value="NZ_CP032125.1"/>
</dbReference>
<evidence type="ECO:0000313" key="3">
    <source>
        <dbReference type="Proteomes" id="UP000261704"/>
    </source>
</evidence>
<gene>
    <name evidence="2" type="ORF">BAR1_13985</name>
</gene>
<dbReference type="Pfam" id="PF10003">
    <property type="entry name" value="DUF2244"/>
    <property type="match status" value="1"/>
</dbReference>
<feature type="transmembrane region" description="Helical" evidence="1">
    <location>
        <begin position="70"/>
        <end position="88"/>
    </location>
</feature>
<name>A0A347UJB0_9RHOB</name>
<protein>
    <submittedName>
        <fullName evidence="2">DUF2244 domain-containing protein</fullName>
    </submittedName>
</protein>
<dbReference type="KEGG" id="pamo:BAR1_13985"/>
<dbReference type="OrthoDB" id="9808190at2"/>
<dbReference type="EMBL" id="CP032125">
    <property type="protein sequence ID" value="AXX98938.1"/>
    <property type="molecule type" value="Genomic_DNA"/>
</dbReference>
<proteinExistence type="predicted"/>
<reference evidence="2 3" key="1">
    <citation type="submission" date="2018-09" db="EMBL/GenBank/DDBJ databases">
        <title>Profundibacter amoris BAR1 gen. nov., sp. nov., a new member of the Roseobacter clade isolated at Lokis Castle Vent Field on the Arctic Mid-Oceanic Ridge.</title>
        <authorList>
            <person name="Le Moine Bauer S."/>
            <person name="Sjoeberg A.G."/>
            <person name="L'Haridon S."/>
            <person name="Stokke R."/>
            <person name="Roalkvam I."/>
            <person name="Steen I.H."/>
            <person name="Dahle H."/>
        </authorList>
    </citation>
    <scope>NUCLEOTIDE SEQUENCE [LARGE SCALE GENOMIC DNA]</scope>
    <source>
        <strain evidence="2 3">BAR1</strain>
    </source>
</reference>
<organism evidence="2 3">
    <name type="scientific">Profundibacter amoris</name>
    <dbReference type="NCBI Taxonomy" id="2171755"/>
    <lineage>
        <taxon>Bacteria</taxon>
        <taxon>Pseudomonadati</taxon>
        <taxon>Pseudomonadota</taxon>
        <taxon>Alphaproteobacteria</taxon>
        <taxon>Rhodobacterales</taxon>
        <taxon>Paracoccaceae</taxon>
        <taxon>Profundibacter</taxon>
    </lineage>
</organism>
<keyword evidence="3" id="KW-1185">Reference proteome</keyword>
<keyword evidence="1" id="KW-0472">Membrane</keyword>
<keyword evidence="1" id="KW-1133">Transmembrane helix</keyword>
<dbReference type="Proteomes" id="UP000261704">
    <property type="component" value="Chromosome"/>
</dbReference>
<accession>A0A347UJB0</accession>
<feature type="transmembrane region" description="Helical" evidence="1">
    <location>
        <begin position="46"/>
        <end position="64"/>
    </location>
</feature>
<dbReference type="AlphaFoldDB" id="A0A347UJB0"/>
<evidence type="ECO:0000256" key="1">
    <source>
        <dbReference type="SAM" id="Phobius"/>
    </source>
</evidence>